<proteinExistence type="predicted"/>
<accession>A0A1R4EFE9</accession>
<dbReference type="Proteomes" id="UP000188169">
    <property type="component" value="Unassembled WGS sequence"/>
</dbReference>
<gene>
    <name evidence="1" type="ORF">A1019T_01161</name>
</gene>
<dbReference type="AlphaFoldDB" id="A0A1R4EFE9"/>
<reference evidence="2" key="1">
    <citation type="submission" date="2017-02" db="EMBL/GenBank/DDBJ databases">
        <authorList>
            <person name="Mornico D."/>
        </authorList>
    </citation>
    <scope>NUCLEOTIDE SEQUENCE [LARGE SCALE GENOMIC DNA]</scope>
</reference>
<sequence length="190" mass="19976">MLKKIELHGVLAEKFGKFFELDVATPREACEALSYQIPGFRKFMKTAHDSGLFFAVYNDDNNIGPEEIEQQTGASVIRIVPKIIGSGGDSLGILQVVAGVALIGLSFTPFGAPFSSALMGAGAGLLLEGATTLLMPTPKIDPRDPSENKPNYGYGGAVTSVKSGNCVPLQYGRGRIGGHLLGGMSVSEDT</sequence>
<dbReference type="EMBL" id="FUGD01000075">
    <property type="protein sequence ID" value="SJM37190.1"/>
    <property type="molecule type" value="Genomic_DNA"/>
</dbReference>
<organism evidence="1 2">
    <name type="scientific">Psychrobacter pasteurii</name>
    <dbReference type="NCBI Taxonomy" id="1945520"/>
    <lineage>
        <taxon>Bacteria</taxon>
        <taxon>Pseudomonadati</taxon>
        <taxon>Pseudomonadota</taxon>
        <taxon>Gammaproteobacteria</taxon>
        <taxon>Moraxellales</taxon>
        <taxon>Moraxellaceae</taxon>
        <taxon>Psychrobacter</taxon>
    </lineage>
</organism>
<name>A0A1R4EFE9_9GAMM</name>
<protein>
    <submittedName>
        <fullName evidence="1">Bacteriophage lambda tail assembly protein I</fullName>
    </submittedName>
</protein>
<evidence type="ECO:0000313" key="1">
    <source>
        <dbReference type="EMBL" id="SJM37190.1"/>
    </source>
</evidence>
<dbReference type="OrthoDB" id="5617695at2"/>
<evidence type="ECO:0000313" key="2">
    <source>
        <dbReference type="Proteomes" id="UP000188169"/>
    </source>
</evidence>
<dbReference type="STRING" id="1945520.A1019T_01161"/>
<dbReference type="RefSeq" id="WP_077448590.1">
    <property type="nucleotide sequence ID" value="NZ_FUGD01000075.1"/>
</dbReference>
<keyword evidence="2" id="KW-1185">Reference proteome</keyword>